<evidence type="ECO:0000313" key="1">
    <source>
        <dbReference type="EMBL" id="MDG6779586.1"/>
    </source>
</evidence>
<protein>
    <recommendedName>
        <fullName evidence="2">DUF3263 domain-containing protein</fullName>
    </recommendedName>
</protein>
<evidence type="ECO:0008006" key="2">
    <source>
        <dbReference type="Google" id="ProtNLM"/>
    </source>
</evidence>
<proteinExistence type="predicted"/>
<comment type="caution">
    <text evidence="1">The sequence shown here is derived from an EMBL/GenBank/DDBJ whole genome shotgun (WGS) entry which is preliminary data.</text>
</comment>
<accession>A0AAW6R7B5</accession>
<reference evidence="1" key="1">
    <citation type="submission" date="2023-04" db="EMBL/GenBank/DDBJ databases">
        <title>Characterization and analysis of the complete genome of Gordonia rubripertincta 112, the degrader of aromatic and aliphatic compounds.</title>
        <authorList>
            <person name="Frantsuzova E."/>
            <person name="Bogun A."/>
            <person name="Delegan Y."/>
        </authorList>
    </citation>
    <scope>NUCLEOTIDE SEQUENCE</scope>
    <source>
        <strain evidence="1">112</strain>
    </source>
</reference>
<dbReference type="AlphaFoldDB" id="A0AAW6R7B5"/>
<gene>
    <name evidence="1" type="ORF">QBL07_01935</name>
</gene>
<dbReference type="RefSeq" id="WP_168432602.1">
    <property type="nucleotide sequence ID" value="NZ_CP178556.1"/>
</dbReference>
<organism evidence="1">
    <name type="scientific">Gordonia rubripertincta</name>
    <name type="common">Rhodococcus corallinus</name>
    <dbReference type="NCBI Taxonomy" id="36822"/>
    <lineage>
        <taxon>Bacteria</taxon>
        <taxon>Bacillati</taxon>
        <taxon>Actinomycetota</taxon>
        <taxon>Actinomycetes</taxon>
        <taxon>Mycobacteriales</taxon>
        <taxon>Gordoniaceae</taxon>
        <taxon>Gordonia</taxon>
    </lineage>
</organism>
<name>A0AAW6R7B5_GORRU</name>
<sequence>MTAPTTLSEQLAHTRARLANATRFGRPTSELARQLAVLRIIRDLTAELDGLSLTPEERDRIIRMIAVVPTKMTEVAA</sequence>
<dbReference type="EMBL" id="JARUXG010000001">
    <property type="protein sequence ID" value="MDG6779586.1"/>
    <property type="molecule type" value="Genomic_DNA"/>
</dbReference>